<reference evidence="9 10" key="1">
    <citation type="journal article" date="2012" name="PLoS ONE">
        <title>The purine-utilizing bacterium Clostridium acidurici 9a: a genome-guided metabolic reconsideration.</title>
        <authorList>
            <person name="Hartwich K."/>
            <person name="Poehlein A."/>
            <person name="Daniel R."/>
        </authorList>
    </citation>
    <scope>NUCLEOTIDE SEQUENCE [LARGE SCALE GENOMIC DNA]</scope>
    <source>
        <strain evidence="10">ATCC 7906 / DSM 604 / BCRC 14475 / CIP 104303 / KCTC 5404 / NCIMB 10678 / 9a</strain>
    </source>
</reference>
<dbReference type="EMBL" id="CP003326">
    <property type="protein sequence ID" value="AFS79573.1"/>
    <property type="molecule type" value="Genomic_DNA"/>
</dbReference>
<feature type="transmembrane region" description="Helical" evidence="7">
    <location>
        <begin position="718"/>
        <end position="735"/>
    </location>
</feature>
<dbReference type="InterPro" id="IPR050250">
    <property type="entry name" value="Macrolide_Exporter_MacB"/>
</dbReference>
<evidence type="ECO:0000313" key="9">
    <source>
        <dbReference type="EMBL" id="AFS79573.1"/>
    </source>
</evidence>
<comment type="similarity">
    <text evidence="6">Belongs to the ABC-4 integral membrane protein family.</text>
</comment>
<dbReference type="eggNOG" id="COG0577">
    <property type="taxonomic scope" value="Bacteria"/>
</dbReference>
<feature type="domain" description="ABC3 transporter permease C-terminal" evidence="8">
    <location>
        <begin position="272"/>
        <end position="392"/>
    </location>
</feature>
<feature type="transmembrane region" description="Helical" evidence="7">
    <location>
        <begin position="365"/>
        <end position="388"/>
    </location>
</feature>
<feature type="transmembrane region" description="Helical" evidence="7">
    <location>
        <begin position="310"/>
        <end position="337"/>
    </location>
</feature>
<keyword evidence="3 7" id="KW-0812">Transmembrane</keyword>
<organism evidence="9 10">
    <name type="scientific">Gottschalkia acidurici (strain ATCC 7906 / DSM 604 / BCRC 14475 / CIP 104303 / KCTC 5404 / NCIMB 10678 / 9a)</name>
    <name type="common">Clostridium acidurici</name>
    <dbReference type="NCBI Taxonomy" id="1128398"/>
    <lineage>
        <taxon>Bacteria</taxon>
        <taxon>Bacillati</taxon>
        <taxon>Bacillota</taxon>
        <taxon>Tissierellia</taxon>
        <taxon>Tissierellales</taxon>
        <taxon>Gottschalkiaceae</taxon>
        <taxon>Gottschalkia</taxon>
    </lineage>
</organism>
<evidence type="ECO:0000256" key="7">
    <source>
        <dbReference type="SAM" id="Phobius"/>
    </source>
</evidence>
<dbReference type="KEGG" id="cad:Curi_c25780"/>
<evidence type="ECO:0000256" key="1">
    <source>
        <dbReference type="ARBA" id="ARBA00004651"/>
    </source>
</evidence>
<dbReference type="Proteomes" id="UP000006094">
    <property type="component" value="Chromosome"/>
</dbReference>
<feature type="transmembrane region" description="Helical" evidence="7">
    <location>
        <begin position="435"/>
        <end position="452"/>
    </location>
</feature>
<dbReference type="Pfam" id="PF02687">
    <property type="entry name" value="FtsX"/>
    <property type="match status" value="2"/>
</dbReference>
<feature type="domain" description="ABC3 transporter permease C-terminal" evidence="8">
    <location>
        <begin position="720"/>
        <end position="838"/>
    </location>
</feature>
<evidence type="ECO:0000256" key="3">
    <source>
        <dbReference type="ARBA" id="ARBA00022692"/>
    </source>
</evidence>
<dbReference type="HOGENOM" id="CLU_010964_2_1_9"/>
<dbReference type="AlphaFoldDB" id="K0B0K8"/>
<proteinExistence type="inferred from homology"/>
<sequence>MKIYIKLAFAYLKKQKARTFSMILGVCLAVMLVFGYDVINESHNKKQLDIIYQMYGSYDGIYNNLNKDELEKIKSDKDVKRSGGVAVLGEIISDNGTIIKLNSSDKNYLEMLDYSIKKGRLPSKDSEIVLESQALKHMNINEELNQTIKFKVKKEYEDEFGVNQIFIETRDFKLVGITDKSDYHYKNDWYQFRAFTFFKEGENHVLPENLITYESIVKFKSKSSTSGIRKKLRDLAEKYDTDKDSIRENELLVMAKNEYILSSGDYRVQIYVVATSMILIYNMFNMSLMDMIRQIGLLRAVGVSKKKIRLIIGTQSIFILFIGTLLGLIFGLVYSYFGIKVFGSNVIDIDINVSNKDIYISMKSIIIAITVGTVSVLLSTIIPIWISGRISPMEAFKKTDKTSIFGKRRLIHKITKKLFGVTGEMAYSNIGRNKFRSLISIIAISMGGTLFIQHMSVYNNEEYMGSAPTYLKMQGSSIKLYSDISSDINFVGYTDKDIQEISKIDGVTNIKTKINLYGFLKTEANELDEEYIGSKIDIESTGTIESDMRISGYNSESLSKLEKYIEEGEIIENQTEKYPSAIVCNYYYNRNRKDPKIIKNLKIGDILTIKIPEFKEDKISYKDQKVRVGAFLKEGWIYEGDSTFGYCPEIIIPDKYIIDMSNKNTYNEVFLETDEEKDSKVYSEIKEMFKDKSFVEIYNLKEEKKLDLESPMQRKREYLIIISLILSIAVINIYGTMKTSLLIRINEFSVLKAIGMTSKQLKNMILKETIIYGLLSSIVAATIGTYEYYGFASFVNNQLKEAFNISNSVKFNIPIIEIMQFTTVTMLVCIAVAYLFRKEIDKLSIVEGLKTIK</sequence>
<dbReference type="PANTHER" id="PTHR30572">
    <property type="entry name" value="MEMBRANE COMPONENT OF TRANSPORTER-RELATED"/>
    <property type="match status" value="1"/>
</dbReference>
<feature type="transmembrane region" description="Helical" evidence="7">
    <location>
        <begin position="811"/>
        <end position="836"/>
    </location>
</feature>
<evidence type="ECO:0000256" key="2">
    <source>
        <dbReference type="ARBA" id="ARBA00022475"/>
    </source>
</evidence>
<name>K0B0K8_GOTA9</name>
<evidence type="ECO:0000313" key="10">
    <source>
        <dbReference type="Proteomes" id="UP000006094"/>
    </source>
</evidence>
<evidence type="ECO:0000256" key="6">
    <source>
        <dbReference type="ARBA" id="ARBA00038076"/>
    </source>
</evidence>
<feature type="transmembrane region" description="Helical" evidence="7">
    <location>
        <begin position="270"/>
        <end position="289"/>
    </location>
</feature>
<comment type="subcellular location">
    <subcellularLocation>
        <location evidence="1">Cell membrane</location>
        <topology evidence="1">Multi-pass membrane protein</topology>
    </subcellularLocation>
</comment>
<dbReference type="PANTHER" id="PTHR30572:SF4">
    <property type="entry name" value="ABC TRANSPORTER PERMEASE YTRF"/>
    <property type="match status" value="1"/>
</dbReference>
<gene>
    <name evidence="9" type="ordered locus">Curi_c25780</name>
</gene>
<keyword evidence="2" id="KW-1003">Cell membrane</keyword>
<dbReference type="GO" id="GO:0022857">
    <property type="term" value="F:transmembrane transporter activity"/>
    <property type="evidence" value="ECO:0007669"/>
    <property type="project" value="TreeGrafter"/>
</dbReference>
<dbReference type="OrthoDB" id="9793166at2"/>
<protein>
    <submittedName>
        <fullName evidence="9">ABC transporter permease protein</fullName>
    </submittedName>
</protein>
<dbReference type="GO" id="GO:0005886">
    <property type="term" value="C:plasma membrane"/>
    <property type="evidence" value="ECO:0007669"/>
    <property type="project" value="UniProtKB-SubCell"/>
</dbReference>
<evidence type="ECO:0000259" key="8">
    <source>
        <dbReference type="Pfam" id="PF02687"/>
    </source>
</evidence>
<dbReference type="STRING" id="1128398.Curi_c25780"/>
<evidence type="ECO:0000256" key="4">
    <source>
        <dbReference type="ARBA" id="ARBA00022989"/>
    </source>
</evidence>
<keyword evidence="5 7" id="KW-0472">Membrane</keyword>
<accession>K0B0K8</accession>
<dbReference type="InterPro" id="IPR003838">
    <property type="entry name" value="ABC3_permease_C"/>
</dbReference>
<evidence type="ECO:0000256" key="5">
    <source>
        <dbReference type="ARBA" id="ARBA00023136"/>
    </source>
</evidence>
<keyword evidence="10" id="KW-1185">Reference proteome</keyword>
<dbReference type="RefSeq" id="WP_014968707.1">
    <property type="nucleotide sequence ID" value="NC_018664.1"/>
</dbReference>
<feature type="transmembrane region" description="Helical" evidence="7">
    <location>
        <begin position="20"/>
        <end position="39"/>
    </location>
</feature>
<keyword evidence="4 7" id="KW-1133">Transmembrane helix</keyword>
<feature type="transmembrane region" description="Helical" evidence="7">
    <location>
        <begin position="769"/>
        <end position="791"/>
    </location>
</feature>